<keyword evidence="1" id="KW-1133">Transmembrane helix</keyword>
<feature type="transmembrane region" description="Helical" evidence="1">
    <location>
        <begin position="80"/>
        <end position="98"/>
    </location>
</feature>
<sequence length="198" mass="19941">MTQRSAAGYDIAVTALLLLAAATGWSDLVLLVSGTVVPGWALCVVLLCAAVVLAGVRAVRVRFATGRTGAAPSRPVALRVVRGVALVAAALSCAAGALDELGAEYYVLNPTGPGGCTAVVRETSFLVIGSGDVYAIGPSRIGWRPSGSWIADDGYRPVAGGAYELNWSERGGGGTLRVHGTDADPIVSGGIASLDCGS</sequence>
<accession>A0ABP3FGC8</accession>
<dbReference type="RefSeq" id="WP_344166806.1">
    <property type="nucleotide sequence ID" value="NZ_BAAABV010000027.1"/>
</dbReference>
<keyword evidence="1" id="KW-0812">Transmembrane</keyword>
<dbReference type="Proteomes" id="UP001501867">
    <property type="component" value="Unassembled WGS sequence"/>
</dbReference>
<gene>
    <name evidence="2" type="ORF">GCM10010302_63180</name>
</gene>
<keyword evidence="3" id="KW-1185">Reference proteome</keyword>
<feature type="transmembrane region" description="Helical" evidence="1">
    <location>
        <begin position="36"/>
        <end position="59"/>
    </location>
</feature>
<reference evidence="3" key="1">
    <citation type="journal article" date="2019" name="Int. J. Syst. Evol. Microbiol.">
        <title>The Global Catalogue of Microorganisms (GCM) 10K type strain sequencing project: providing services to taxonomists for standard genome sequencing and annotation.</title>
        <authorList>
            <consortium name="The Broad Institute Genomics Platform"/>
            <consortium name="The Broad Institute Genome Sequencing Center for Infectious Disease"/>
            <person name="Wu L."/>
            <person name="Ma J."/>
        </authorList>
    </citation>
    <scope>NUCLEOTIDE SEQUENCE [LARGE SCALE GENOMIC DNA]</scope>
    <source>
        <strain evidence="3">JCM 4505</strain>
    </source>
</reference>
<protein>
    <submittedName>
        <fullName evidence="2">Uncharacterized protein</fullName>
    </submittedName>
</protein>
<name>A0ABP3FGC8_9ACTN</name>
<dbReference type="EMBL" id="BAAABV010000027">
    <property type="protein sequence ID" value="GAA0315384.1"/>
    <property type="molecule type" value="Genomic_DNA"/>
</dbReference>
<evidence type="ECO:0000313" key="2">
    <source>
        <dbReference type="EMBL" id="GAA0315384.1"/>
    </source>
</evidence>
<evidence type="ECO:0000313" key="3">
    <source>
        <dbReference type="Proteomes" id="UP001501867"/>
    </source>
</evidence>
<keyword evidence="1" id="KW-0472">Membrane</keyword>
<proteinExistence type="predicted"/>
<organism evidence="2 3">
    <name type="scientific">Streptomyces polychromogenes</name>
    <dbReference type="NCBI Taxonomy" id="67342"/>
    <lineage>
        <taxon>Bacteria</taxon>
        <taxon>Bacillati</taxon>
        <taxon>Actinomycetota</taxon>
        <taxon>Actinomycetes</taxon>
        <taxon>Kitasatosporales</taxon>
        <taxon>Streptomycetaceae</taxon>
        <taxon>Streptomyces</taxon>
    </lineage>
</organism>
<comment type="caution">
    <text evidence="2">The sequence shown here is derived from an EMBL/GenBank/DDBJ whole genome shotgun (WGS) entry which is preliminary data.</text>
</comment>
<evidence type="ECO:0000256" key="1">
    <source>
        <dbReference type="SAM" id="Phobius"/>
    </source>
</evidence>